<sequence>MESRLEKLYEMGYQIESKEPTIALNLEDMLLKKQMTTMALVRKTGISKQTMSSIINGKLKPGIDLALKIAEVLDVRVEEIFSLNASAWETMITNDGRSVFWDLAELKIIEGPDVKNYEEEHGVEHWDTTSECLISAEQYHLLLEQSLEQRLDEEIEKAREAKVRRREERVYQKMARDAIEKDMQERYPLRFQRVVKSIKEPS</sequence>
<dbReference type="PROSITE" id="PS50943">
    <property type="entry name" value="HTH_CROC1"/>
    <property type="match status" value="1"/>
</dbReference>
<dbReference type="CDD" id="cd00093">
    <property type="entry name" value="HTH_XRE"/>
    <property type="match status" value="1"/>
</dbReference>
<evidence type="ECO:0000259" key="1">
    <source>
        <dbReference type="PROSITE" id="PS50943"/>
    </source>
</evidence>
<organism evidence="2 3">
    <name type="scientific">Jeotgalibacillus malaysiensis</name>
    <dbReference type="NCBI Taxonomy" id="1508404"/>
    <lineage>
        <taxon>Bacteria</taxon>
        <taxon>Bacillati</taxon>
        <taxon>Bacillota</taxon>
        <taxon>Bacilli</taxon>
        <taxon>Bacillales</taxon>
        <taxon>Caryophanaceae</taxon>
        <taxon>Jeotgalibacillus</taxon>
    </lineage>
</organism>
<dbReference type="InterPro" id="IPR010982">
    <property type="entry name" value="Lambda_DNA-bd_dom_sf"/>
</dbReference>
<dbReference type="Pfam" id="PF13443">
    <property type="entry name" value="HTH_26"/>
    <property type="match status" value="1"/>
</dbReference>
<dbReference type="GO" id="GO:0003677">
    <property type="term" value="F:DNA binding"/>
    <property type="evidence" value="ECO:0007669"/>
    <property type="project" value="InterPro"/>
</dbReference>
<proteinExistence type="predicted"/>
<gene>
    <name evidence="2" type="ORF">JMA_41670</name>
</gene>
<accession>A0A0B5AZW3</accession>
<dbReference type="BioCyc" id="JESP1508404:G14D9-13451-MONOMER"/>
<name>A0A0B5AZW3_9BACL</name>
<reference evidence="2 3" key="1">
    <citation type="submission" date="2014-08" db="EMBL/GenBank/DDBJ databases">
        <title>Complete genome of a marine bacteria Jeotgalibacillus malaysiensis.</title>
        <authorList>
            <person name="Yaakop A.S."/>
            <person name="Chan K.-G."/>
            <person name="Goh K.M."/>
        </authorList>
    </citation>
    <scope>NUCLEOTIDE SEQUENCE [LARGE SCALE GENOMIC DNA]</scope>
    <source>
        <strain evidence="2 3">D5</strain>
        <plasmid evidence="3">Plasmid</plasmid>
    </source>
</reference>
<evidence type="ECO:0000313" key="3">
    <source>
        <dbReference type="Proteomes" id="UP000031449"/>
    </source>
</evidence>
<dbReference type="HOGENOM" id="CLU_1270219_0_0_9"/>
<dbReference type="InterPro" id="IPR001387">
    <property type="entry name" value="Cro/C1-type_HTH"/>
</dbReference>
<keyword evidence="2" id="KW-0614">Plasmid</keyword>
<protein>
    <recommendedName>
        <fullName evidence="1">HTH cro/C1-type domain-containing protein</fullName>
    </recommendedName>
</protein>
<dbReference type="Gene3D" id="1.10.260.40">
    <property type="entry name" value="lambda repressor-like DNA-binding domains"/>
    <property type="match status" value="1"/>
</dbReference>
<dbReference type="KEGG" id="jeo:JMA_41670"/>
<dbReference type="SUPFAM" id="SSF47413">
    <property type="entry name" value="lambda repressor-like DNA-binding domains"/>
    <property type="match status" value="1"/>
</dbReference>
<dbReference type="Proteomes" id="UP000031449">
    <property type="component" value="Plasmid unnamed"/>
</dbReference>
<dbReference type="AlphaFoldDB" id="A0A0B5AZW3"/>
<feature type="domain" description="HTH cro/C1-type" evidence="1">
    <location>
        <begin position="26"/>
        <end position="80"/>
    </location>
</feature>
<geneLocation type="plasmid" evidence="3"/>
<evidence type="ECO:0000313" key="2">
    <source>
        <dbReference type="EMBL" id="AJD93484.1"/>
    </source>
</evidence>
<keyword evidence="3" id="KW-1185">Reference proteome</keyword>
<dbReference type="SMART" id="SM00530">
    <property type="entry name" value="HTH_XRE"/>
    <property type="match status" value="1"/>
</dbReference>
<dbReference type="OrthoDB" id="2921231at2"/>
<dbReference type="EMBL" id="CP009417">
    <property type="protein sequence ID" value="AJD93484.1"/>
    <property type="molecule type" value="Genomic_DNA"/>
</dbReference>